<evidence type="ECO:0000313" key="3">
    <source>
        <dbReference type="Proteomes" id="UP000008810"/>
    </source>
</evidence>
<gene>
    <name evidence="1" type="ORF">BRADI_4g09892v3</name>
</gene>
<name>A0A0Q3ELJ9_BRADI</name>
<reference evidence="1" key="2">
    <citation type="submission" date="2017-06" db="EMBL/GenBank/DDBJ databases">
        <title>WGS assembly of Brachypodium distachyon.</title>
        <authorList>
            <consortium name="The International Brachypodium Initiative"/>
            <person name="Lucas S."/>
            <person name="Harmon-Smith M."/>
            <person name="Lail K."/>
            <person name="Tice H."/>
            <person name="Grimwood J."/>
            <person name="Bruce D."/>
            <person name="Barry K."/>
            <person name="Shu S."/>
            <person name="Lindquist E."/>
            <person name="Wang M."/>
            <person name="Pitluck S."/>
            <person name="Vogel J.P."/>
            <person name="Garvin D.F."/>
            <person name="Mockler T.C."/>
            <person name="Schmutz J."/>
            <person name="Rokhsar D."/>
            <person name="Bevan M.W."/>
        </authorList>
    </citation>
    <scope>NUCLEOTIDE SEQUENCE</scope>
    <source>
        <strain evidence="1">Bd21</strain>
    </source>
</reference>
<accession>A0A0Q3ELJ9</accession>
<reference evidence="2" key="3">
    <citation type="submission" date="2018-08" db="UniProtKB">
        <authorList>
            <consortium name="EnsemblPlants"/>
        </authorList>
    </citation>
    <scope>IDENTIFICATION</scope>
    <source>
        <strain evidence="2">cv. Bd21</strain>
    </source>
</reference>
<dbReference type="Proteomes" id="UP000008810">
    <property type="component" value="Chromosome 4"/>
</dbReference>
<evidence type="ECO:0000313" key="2">
    <source>
        <dbReference type="EnsemblPlants" id="KQJ87228"/>
    </source>
</evidence>
<dbReference type="AlphaFoldDB" id="A0A0Q3ELJ9"/>
<sequence length="75" mass="8188">MASTLPVRRLNSMAHSQEFIHPGQCGPCGHSAFTIDGPNDAPNKWKICNLFVFLAYTFYPQLSSAGQLPLVQAPV</sequence>
<evidence type="ECO:0000313" key="1">
    <source>
        <dbReference type="EMBL" id="KQJ87228.1"/>
    </source>
</evidence>
<reference evidence="1 2" key="1">
    <citation type="journal article" date="2010" name="Nature">
        <title>Genome sequencing and analysis of the model grass Brachypodium distachyon.</title>
        <authorList>
            <consortium name="International Brachypodium Initiative"/>
        </authorList>
    </citation>
    <scope>NUCLEOTIDE SEQUENCE [LARGE SCALE GENOMIC DNA]</scope>
    <source>
        <strain evidence="1 2">Bd21</strain>
    </source>
</reference>
<dbReference type="EnsemblPlants" id="KQJ87228">
    <property type="protein sequence ID" value="KQJ87228"/>
    <property type="gene ID" value="BRADI_4g09892v3"/>
</dbReference>
<dbReference type="InParanoid" id="A0A0Q3ELJ9"/>
<proteinExistence type="predicted"/>
<organism evidence="1">
    <name type="scientific">Brachypodium distachyon</name>
    <name type="common">Purple false brome</name>
    <name type="synonym">Trachynia distachya</name>
    <dbReference type="NCBI Taxonomy" id="15368"/>
    <lineage>
        <taxon>Eukaryota</taxon>
        <taxon>Viridiplantae</taxon>
        <taxon>Streptophyta</taxon>
        <taxon>Embryophyta</taxon>
        <taxon>Tracheophyta</taxon>
        <taxon>Spermatophyta</taxon>
        <taxon>Magnoliopsida</taxon>
        <taxon>Liliopsida</taxon>
        <taxon>Poales</taxon>
        <taxon>Poaceae</taxon>
        <taxon>BOP clade</taxon>
        <taxon>Pooideae</taxon>
        <taxon>Stipodae</taxon>
        <taxon>Brachypodieae</taxon>
        <taxon>Brachypodium</taxon>
    </lineage>
</organism>
<dbReference type="EMBL" id="CM000883">
    <property type="protein sequence ID" value="KQJ87228.1"/>
    <property type="molecule type" value="Genomic_DNA"/>
</dbReference>
<dbReference type="Gramene" id="KQJ87228">
    <property type="protein sequence ID" value="KQJ87228"/>
    <property type="gene ID" value="BRADI_4g09892v3"/>
</dbReference>
<keyword evidence="3" id="KW-1185">Reference proteome</keyword>
<protein>
    <submittedName>
        <fullName evidence="1 2">Uncharacterized protein</fullName>
    </submittedName>
</protein>